<evidence type="ECO:0000313" key="1">
    <source>
        <dbReference type="EMBL" id="QIV80438.1"/>
    </source>
</evidence>
<name>A0A6H0RZA1_9MYCO</name>
<gene>
    <name evidence="1" type="ORF">EXE63_05670</name>
</gene>
<dbReference type="Pfam" id="PF11855">
    <property type="entry name" value="DUF3375"/>
    <property type="match status" value="1"/>
</dbReference>
<dbReference type="KEGG" id="mfre:EXE63_05670"/>
<dbReference type="Proteomes" id="UP000501849">
    <property type="component" value="Chromosome"/>
</dbReference>
<sequence length="496" mass="54189">MNLSASRTTLPTVGITSSVLRYRRLQQEAPEWSLLRARTAGLIVAVVQEYFPPEQRTRPAAEVVAQLDQDLAQLREVGAEFESTAAVYVTGWVSAGYLIRRPGESRGSETLAPSAAALNAAAMVTGIESPQRAASASRLGSITSNLIALQRDSDPNAATRLALLEAERDAIESRIAEVRSGDFSVLDPEAAKERVAETLGLAQEVPVDFARVRSTIEQLSRELRAKVLDETAEGGATLGNLFRGVDLLAESEAGRSVNGFYDVILDAEQSTRLQEAIGAILSRDFATELSPQARTDLRTLLSRLEDEAATVRQTMLLLSRSLRHFVLSRQYEEHRRLRQLIQRCQSMAVKVSATHRPEKPLNLELTRIGMQIRSIAALRLHNPGEGRVPTDFDSHGTGEVDFADLAAQARESDIDFDELRRNVIAVLRRAPGPVTVGQVLDEFPPTQGLGSIVGLMVLGAEHGAVSTDGAESVMWDRRTVTLPSITFRAGVFEDHR</sequence>
<dbReference type="InterPro" id="IPR021804">
    <property type="entry name" value="DUF3375"/>
</dbReference>
<proteinExistence type="predicted"/>
<dbReference type="EMBL" id="CP038799">
    <property type="protein sequence ID" value="QIV80438.1"/>
    <property type="molecule type" value="Genomic_DNA"/>
</dbReference>
<protein>
    <submittedName>
        <fullName evidence="1">DUF3375 domain-containing protein</fullName>
    </submittedName>
</protein>
<reference evidence="1 2" key="1">
    <citation type="submission" date="2019-04" db="EMBL/GenBank/DDBJ databases">
        <title>Draft, Whole-Genome Sequence of the Anthracene-degrading Mycobacterium frederiksbergense LB501T, Isolated from a Polycyclic Aromatic Hydrocarbon (PAH)-Contaminated Soil.</title>
        <authorList>
            <person name="Augelletti F."/>
        </authorList>
    </citation>
    <scope>NUCLEOTIDE SEQUENCE [LARGE SCALE GENOMIC DNA]</scope>
    <source>
        <strain evidence="1 2">LB 501T</strain>
    </source>
</reference>
<evidence type="ECO:0000313" key="2">
    <source>
        <dbReference type="Proteomes" id="UP000501849"/>
    </source>
</evidence>
<organism evidence="1 2">
    <name type="scientific">Mycolicibacterium frederiksbergense</name>
    <dbReference type="NCBI Taxonomy" id="117567"/>
    <lineage>
        <taxon>Bacteria</taxon>
        <taxon>Bacillati</taxon>
        <taxon>Actinomycetota</taxon>
        <taxon>Actinomycetes</taxon>
        <taxon>Mycobacteriales</taxon>
        <taxon>Mycobacteriaceae</taxon>
        <taxon>Mycolicibacterium</taxon>
    </lineage>
</organism>
<keyword evidence="2" id="KW-1185">Reference proteome</keyword>
<accession>A0A6H0RZA1</accession>
<dbReference type="AlphaFoldDB" id="A0A6H0RZA1"/>